<protein>
    <recommendedName>
        <fullName evidence="3">Deazaflavin-dependent oxidoreductase (Nitroreductase family)</fullName>
    </recommendedName>
</protein>
<name>A0ABN2RZ45_9MICO</name>
<accession>A0ABN2RZ45</accession>
<dbReference type="NCBIfam" id="TIGR00026">
    <property type="entry name" value="hi_GC_TIGR00026"/>
    <property type="match status" value="1"/>
</dbReference>
<dbReference type="Proteomes" id="UP001500013">
    <property type="component" value="Unassembled WGS sequence"/>
</dbReference>
<dbReference type="InterPro" id="IPR012349">
    <property type="entry name" value="Split_barrel_FMN-bd"/>
</dbReference>
<organism evidence="1 2">
    <name type="scientific">Terrabacter lapilli</name>
    <dbReference type="NCBI Taxonomy" id="436231"/>
    <lineage>
        <taxon>Bacteria</taxon>
        <taxon>Bacillati</taxon>
        <taxon>Actinomycetota</taxon>
        <taxon>Actinomycetes</taxon>
        <taxon>Micrococcales</taxon>
        <taxon>Intrasporangiaceae</taxon>
        <taxon>Terrabacter</taxon>
    </lineage>
</organism>
<sequence length="136" mass="15663">MDHARPVSESIPAALHHSQIIDLTTTGRRSGQPRRIEIFLHYDDGQLFITGMPRSDRTRDWIRNIEADPHVVIHLKQSAVVDVNATARVVTDPDERRPYIEAAARRWRRTDIPEMLEHSPLIVLTVEDHADHQPDQ</sequence>
<dbReference type="Pfam" id="PF04075">
    <property type="entry name" value="F420H2_quin_red"/>
    <property type="match status" value="1"/>
</dbReference>
<comment type="caution">
    <text evidence="1">The sequence shown here is derived from an EMBL/GenBank/DDBJ whole genome shotgun (WGS) entry which is preliminary data.</text>
</comment>
<dbReference type="Gene3D" id="2.30.110.10">
    <property type="entry name" value="Electron Transport, Fmn-binding Protein, Chain A"/>
    <property type="match status" value="1"/>
</dbReference>
<proteinExistence type="predicted"/>
<dbReference type="SUPFAM" id="SSF50475">
    <property type="entry name" value="FMN-binding split barrel"/>
    <property type="match status" value="1"/>
</dbReference>
<reference evidence="1 2" key="1">
    <citation type="journal article" date="2019" name="Int. J. Syst. Evol. Microbiol.">
        <title>The Global Catalogue of Microorganisms (GCM) 10K type strain sequencing project: providing services to taxonomists for standard genome sequencing and annotation.</title>
        <authorList>
            <consortium name="The Broad Institute Genomics Platform"/>
            <consortium name="The Broad Institute Genome Sequencing Center for Infectious Disease"/>
            <person name="Wu L."/>
            <person name="Ma J."/>
        </authorList>
    </citation>
    <scope>NUCLEOTIDE SEQUENCE [LARGE SCALE GENOMIC DNA]</scope>
    <source>
        <strain evidence="1 2">JCM 15628</strain>
    </source>
</reference>
<dbReference type="InterPro" id="IPR004378">
    <property type="entry name" value="F420H2_quin_Rdtase"/>
</dbReference>
<gene>
    <name evidence="1" type="ORF">GCM10009817_17180</name>
</gene>
<evidence type="ECO:0000313" key="2">
    <source>
        <dbReference type="Proteomes" id="UP001500013"/>
    </source>
</evidence>
<evidence type="ECO:0000313" key="1">
    <source>
        <dbReference type="EMBL" id="GAA1977348.1"/>
    </source>
</evidence>
<keyword evidence="2" id="KW-1185">Reference proteome</keyword>
<dbReference type="EMBL" id="BAAAPU010000007">
    <property type="protein sequence ID" value="GAA1977348.1"/>
    <property type="molecule type" value="Genomic_DNA"/>
</dbReference>
<evidence type="ECO:0008006" key="3">
    <source>
        <dbReference type="Google" id="ProtNLM"/>
    </source>
</evidence>